<dbReference type="GO" id="GO:0010468">
    <property type="term" value="P:regulation of gene expression"/>
    <property type="evidence" value="ECO:0007669"/>
    <property type="project" value="UniProtKB-ARBA"/>
</dbReference>
<evidence type="ECO:0000256" key="1">
    <source>
        <dbReference type="ARBA" id="ARBA00004123"/>
    </source>
</evidence>
<keyword evidence="6" id="KW-0175">Coiled coil</keyword>
<dbReference type="OrthoDB" id="75230at2759"/>
<evidence type="ECO:0000256" key="5">
    <source>
        <dbReference type="ARBA" id="ARBA00023242"/>
    </source>
</evidence>
<organism evidence="8 9">
    <name type="scientific">Saprolegnia parasitica (strain CBS 223.65)</name>
    <dbReference type="NCBI Taxonomy" id="695850"/>
    <lineage>
        <taxon>Eukaryota</taxon>
        <taxon>Sar</taxon>
        <taxon>Stramenopiles</taxon>
        <taxon>Oomycota</taxon>
        <taxon>Saprolegniomycetes</taxon>
        <taxon>Saprolegniales</taxon>
        <taxon>Saprolegniaceae</taxon>
        <taxon>Saprolegnia</taxon>
    </lineage>
</organism>
<keyword evidence="3" id="KW-0805">Transcription regulation</keyword>
<evidence type="ECO:0000256" key="3">
    <source>
        <dbReference type="ARBA" id="ARBA00023015"/>
    </source>
</evidence>
<feature type="region of interest" description="Disordered" evidence="7">
    <location>
        <begin position="266"/>
        <end position="300"/>
    </location>
</feature>
<proteinExistence type="predicted"/>
<evidence type="ECO:0000313" key="9">
    <source>
        <dbReference type="Proteomes" id="UP000030745"/>
    </source>
</evidence>
<dbReference type="Proteomes" id="UP000030745">
    <property type="component" value="Unassembled WGS sequence"/>
</dbReference>
<dbReference type="Pfam" id="PF08598">
    <property type="entry name" value="Sds3"/>
    <property type="match status" value="1"/>
</dbReference>
<comment type="subcellular location">
    <subcellularLocation>
        <location evidence="1">Nucleus</location>
    </subcellularLocation>
</comment>
<keyword evidence="2" id="KW-0678">Repressor</keyword>
<dbReference type="VEuPathDB" id="FungiDB:SPRG_15911"/>
<accession>A0A067BW37</accession>
<dbReference type="GeneID" id="24137589"/>
<dbReference type="EMBL" id="KK583392">
    <property type="protein sequence ID" value="KDO18812.1"/>
    <property type="molecule type" value="Genomic_DNA"/>
</dbReference>
<evidence type="ECO:0000256" key="4">
    <source>
        <dbReference type="ARBA" id="ARBA00023163"/>
    </source>
</evidence>
<evidence type="ECO:0000256" key="7">
    <source>
        <dbReference type="SAM" id="MobiDB-lite"/>
    </source>
</evidence>
<dbReference type="InterPro" id="IPR013907">
    <property type="entry name" value="Sds3"/>
</dbReference>
<evidence type="ECO:0000313" key="8">
    <source>
        <dbReference type="EMBL" id="KDO18812.1"/>
    </source>
</evidence>
<reference evidence="8 9" key="1">
    <citation type="journal article" date="2013" name="PLoS Genet.">
        <title>Distinctive expansion of potential virulence genes in the genome of the oomycete fish pathogen Saprolegnia parasitica.</title>
        <authorList>
            <person name="Jiang R.H."/>
            <person name="de Bruijn I."/>
            <person name="Haas B.J."/>
            <person name="Belmonte R."/>
            <person name="Lobach L."/>
            <person name="Christie J."/>
            <person name="van den Ackerveken G."/>
            <person name="Bottin A."/>
            <person name="Bulone V."/>
            <person name="Diaz-Moreno S.M."/>
            <person name="Dumas B."/>
            <person name="Fan L."/>
            <person name="Gaulin E."/>
            <person name="Govers F."/>
            <person name="Grenville-Briggs L.J."/>
            <person name="Horner N.R."/>
            <person name="Levin J.Z."/>
            <person name="Mammella M."/>
            <person name="Meijer H.J."/>
            <person name="Morris P."/>
            <person name="Nusbaum C."/>
            <person name="Oome S."/>
            <person name="Phillips A.J."/>
            <person name="van Rooyen D."/>
            <person name="Rzeszutek E."/>
            <person name="Saraiva M."/>
            <person name="Secombes C.J."/>
            <person name="Seidl M.F."/>
            <person name="Snel B."/>
            <person name="Stassen J.H."/>
            <person name="Sykes S."/>
            <person name="Tripathy S."/>
            <person name="van den Berg H."/>
            <person name="Vega-Arreguin J.C."/>
            <person name="Wawra S."/>
            <person name="Young S.K."/>
            <person name="Zeng Q."/>
            <person name="Dieguez-Uribeondo J."/>
            <person name="Russ C."/>
            <person name="Tyler B.M."/>
            <person name="van West P."/>
        </authorList>
    </citation>
    <scope>NUCLEOTIDE SEQUENCE [LARGE SCALE GENOMIC DNA]</scope>
    <source>
        <strain evidence="8 9">CBS 223.65</strain>
    </source>
</reference>
<keyword evidence="4" id="KW-0804">Transcription</keyword>
<evidence type="ECO:0000256" key="2">
    <source>
        <dbReference type="ARBA" id="ARBA00022491"/>
    </source>
</evidence>
<evidence type="ECO:0000256" key="6">
    <source>
        <dbReference type="SAM" id="Coils"/>
    </source>
</evidence>
<name>A0A067BW37_SAPPC</name>
<dbReference type="AlphaFoldDB" id="A0A067BW37"/>
<feature type="coiled-coil region" evidence="6">
    <location>
        <begin position="22"/>
        <end position="75"/>
    </location>
</feature>
<keyword evidence="9" id="KW-1185">Reference proteome</keyword>
<gene>
    <name evidence="8" type="ORF">SPRG_15911</name>
</gene>
<dbReference type="RefSeq" id="XP_012210476.1">
    <property type="nucleotide sequence ID" value="XM_012355086.1"/>
</dbReference>
<dbReference type="KEGG" id="spar:SPRG_15911"/>
<protein>
    <submittedName>
        <fullName evidence="8">Uncharacterized protein</fullName>
    </submittedName>
</protein>
<dbReference type="GO" id="GO:0005654">
    <property type="term" value="C:nucleoplasm"/>
    <property type="evidence" value="ECO:0007669"/>
    <property type="project" value="UniProtKB-ARBA"/>
</dbReference>
<keyword evidence="5" id="KW-0539">Nucleus</keyword>
<sequence>MAASTKDVDRKMTDHDYLIMERELYEDSIRALEVRLAQLEDGTLPEYVEQVQAFAAEKQSRLDLARLRRDLLEKNSAELLAFDLQQLNEVYAQAMERALRTPPPSHVDLDTSAIDNTAQPLPMGKTMSDRELAAALNRTLDEKRRLFNLEHIAAVQPSTSTIVAQLQATRDAWQAALVAMDASSPAECFWDATHKTLHICAQPYRVGDAIVLHSALADEAFYGEIASVSETAVELKLLCDSVVTVPLASLRDRRCRLQRQDMYERSTDAPFSPMPTTPLRRASTPRSRRKSRSRRVLSLL</sequence>
<dbReference type="OMA" id="SFNFRHL"/>
<feature type="compositionally biased region" description="Basic residues" evidence="7">
    <location>
        <begin position="286"/>
        <end position="300"/>
    </location>
</feature>